<keyword evidence="7 9" id="KW-1133">Transmembrane helix</keyword>
<feature type="transmembrane region" description="Helical" evidence="9">
    <location>
        <begin position="844"/>
        <end position="867"/>
    </location>
</feature>
<dbReference type="InterPro" id="IPR006068">
    <property type="entry name" value="ATPase_P-typ_cation-transptr_C"/>
</dbReference>
<evidence type="ECO:0000256" key="4">
    <source>
        <dbReference type="ARBA" id="ARBA00022741"/>
    </source>
</evidence>
<dbReference type="InterPro" id="IPR018303">
    <property type="entry name" value="ATPase_P-typ_P_site"/>
</dbReference>
<dbReference type="InterPro" id="IPR023214">
    <property type="entry name" value="HAD_sf"/>
</dbReference>
<dbReference type="STRING" id="1798664.A3C93_06290"/>
<dbReference type="SUPFAM" id="SSF81660">
    <property type="entry name" value="Metal cation-transporting ATPase, ATP-binding domain N"/>
    <property type="match status" value="1"/>
</dbReference>
<dbReference type="GO" id="GO:0030007">
    <property type="term" value="P:intracellular potassium ion homeostasis"/>
    <property type="evidence" value="ECO:0007669"/>
    <property type="project" value="TreeGrafter"/>
</dbReference>
<dbReference type="InterPro" id="IPR059000">
    <property type="entry name" value="ATPase_P-type_domA"/>
</dbReference>
<feature type="domain" description="Cation-transporting P-type ATPase N-terminal" evidence="10">
    <location>
        <begin position="14"/>
        <end position="88"/>
    </location>
</feature>
<dbReference type="GO" id="GO:1902600">
    <property type="term" value="P:proton transmembrane transport"/>
    <property type="evidence" value="ECO:0007669"/>
    <property type="project" value="TreeGrafter"/>
</dbReference>
<dbReference type="InterPro" id="IPR050510">
    <property type="entry name" value="Cation_transp_ATPase_P-type"/>
</dbReference>
<feature type="transmembrane region" description="Helical" evidence="9">
    <location>
        <begin position="815"/>
        <end position="832"/>
    </location>
</feature>
<dbReference type="GO" id="GO:0005886">
    <property type="term" value="C:plasma membrane"/>
    <property type="evidence" value="ECO:0007669"/>
    <property type="project" value="TreeGrafter"/>
</dbReference>
<dbReference type="PANTHER" id="PTHR43294">
    <property type="entry name" value="SODIUM/POTASSIUM-TRANSPORTING ATPASE SUBUNIT ALPHA"/>
    <property type="match status" value="1"/>
</dbReference>
<evidence type="ECO:0000256" key="6">
    <source>
        <dbReference type="ARBA" id="ARBA00022967"/>
    </source>
</evidence>
<evidence type="ECO:0000256" key="9">
    <source>
        <dbReference type="SAM" id="Phobius"/>
    </source>
</evidence>
<dbReference type="SMART" id="SM00831">
    <property type="entry name" value="Cation_ATPase_N"/>
    <property type="match status" value="1"/>
</dbReference>
<comment type="similarity">
    <text evidence="2">Belongs to the cation transport ATPase (P-type) (TC 3.A.3) family. Type IIA subfamily.</text>
</comment>
<comment type="caution">
    <text evidence="11">The sequence shown here is derived from an EMBL/GenBank/DDBJ whole genome shotgun (WGS) entry which is preliminary data.</text>
</comment>
<evidence type="ECO:0000259" key="10">
    <source>
        <dbReference type="SMART" id="SM00831"/>
    </source>
</evidence>
<dbReference type="EMBL" id="MHLO01000016">
    <property type="protein sequence ID" value="OGZ12686.1"/>
    <property type="molecule type" value="Genomic_DNA"/>
</dbReference>
<organism evidence="11 12">
    <name type="scientific">Candidatus Lloydbacteria bacterium RIFCSPHIGHO2_02_FULL_54_17</name>
    <dbReference type="NCBI Taxonomy" id="1798664"/>
    <lineage>
        <taxon>Bacteria</taxon>
        <taxon>Candidatus Lloydiibacteriota</taxon>
    </lineage>
</organism>
<dbReference type="Gene3D" id="3.40.1110.10">
    <property type="entry name" value="Calcium-transporting ATPase, cytoplasmic domain N"/>
    <property type="match status" value="1"/>
</dbReference>
<dbReference type="GO" id="GO:0006883">
    <property type="term" value="P:intracellular sodium ion homeostasis"/>
    <property type="evidence" value="ECO:0007669"/>
    <property type="project" value="TreeGrafter"/>
</dbReference>
<evidence type="ECO:0000256" key="3">
    <source>
        <dbReference type="ARBA" id="ARBA00022692"/>
    </source>
</evidence>
<evidence type="ECO:0000313" key="11">
    <source>
        <dbReference type="EMBL" id="OGZ12686.1"/>
    </source>
</evidence>
<feature type="transmembrane region" description="Helical" evidence="9">
    <location>
        <begin position="733"/>
        <end position="755"/>
    </location>
</feature>
<dbReference type="SFLD" id="SFLDG00002">
    <property type="entry name" value="C1.7:_P-type_atpase_like"/>
    <property type="match status" value="1"/>
</dbReference>
<evidence type="ECO:0000256" key="8">
    <source>
        <dbReference type="ARBA" id="ARBA00023136"/>
    </source>
</evidence>
<keyword evidence="6" id="KW-1278">Translocase</keyword>
<accession>A0A1G2DGI3</accession>
<dbReference type="InterPro" id="IPR004014">
    <property type="entry name" value="ATPase_P-typ_cation-transptr_N"/>
</dbReference>
<dbReference type="InterPro" id="IPR023299">
    <property type="entry name" value="ATPase_P-typ_cyto_dom_N"/>
</dbReference>
<dbReference type="SUPFAM" id="SSF81653">
    <property type="entry name" value="Calcium ATPase, transduction domain A"/>
    <property type="match status" value="1"/>
</dbReference>
<evidence type="ECO:0000256" key="1">
    <source>
        <dbReference type="ARBA" id="ARBA00004141"/>
    </source>
</evidence>
<dbReference type="GO" id="GO:0016887">
    <property type="term" value="F:ATP hydrolysis activity"/>
    <property type="evidence" value="ECO:0007669"/>
    <property type="project" value="InterPro"/>
</dbReference>
<feature type="transmembrane region" description="Helical" evidence="9">
    <location>
        <begin position="255"/>
        <end position="275"/>
    </location>
</feature>
<dbReference type="SUPFAM" id="SSF56784">
    <property type="entry name" value="HAD-like"/>
    <property type="match status" value="1"/>
</dbReference>
<dbReference type="Gene3D" id="2.70.150.10">
    <property type="entry name" value="Calcium-transporting ATPase, cytoplasmic transduction domain A"/>
    <property type="match status" value="1"/>
</dbReference>
<keyword evidence="5" id="KW-0067">ATP-binding</keyword>
<dbReference type="SUPFAM" id="SSF81665">
    <property type="entry name" value="Calcium ATPase, transmembrane domain M"/>
    <property type="match status" value="1"/>
</dbReference>
<feature type="transmembrane region" description="Helical" evidence="9">
    <location>
        <begin position="706"/>
        <end position="727"/>
    </location>
</feature>
<feature type="transmembrane region" description="Helical" evidence="9">
    <location>
        <begin position="780"/>
        <end position="803"/>
    </location>
</feature>
<evidence type="ECO:0000256" key="2">
    <source>
        <dbReference type="ARBA" id="ARBA00005675"/>
    </source>
</evidence>
<feature type="transmembrane region" description="Helical" evidence="9">
    <location>
        <begin position="281"/>
        <end position="307"/>
    </location>
</feature>
<keyword evidence="4" id="KW-0547">Nucleotide-binding</keyword>
<dbReference type="Pfam" id="PF08282">
    <property type="entry name" value="Hydrolase_3"/>
    <property type="match status" value="1"/>
</dbReference>
<evidence type="ECO:0000256" key="7">
    <source>
        <dbReference type="ARBA" id="ARBA00022989"/>
    </source>
</evidence>
<dbReference type="Proteomes" id="UP000178636">
    <property type="component" value="Unassembled WGS sequence"/>
</dbReference>
<gene>
    <name evidence="11" type="ORF">A3C93_06290</name>
</gene>
<keyword evidence="3 9" id="KW-0812">Transmembrane</keyword>
<dbReference type="NCBIfam" id="TIGR01494">
    <property type="entry name" value="ATPase_P-type"/>
    <property type="match status" value="2"/>
</dbReference>
<reference evidence="11 12" key="1">
    <citation type="journal article" date="2016" name="Nat. Commun.">
        <title>Thousands of microbial genomes shed light on interconnected biogeochemical processes in an aquifer system.</title>
        <authorList>
            <person name="Anantharaman K."/>
            <person name="Brown C.T."/>
            <person name="Hug L.A."/>
            <person name="Sharon I."/>
            <person name="Castelle C.J."/>
            <person name="Probst A.J."/>
            <person name="Thomas B.C."/>
            <person name="Singh A."/>
            <person name="Wilkins M.J."/>
            <person name="Karaoz U."/>
            <person name="Brodie E.L."/>
            <person name="Williams K.H."/>
            <person name="Hubbard S.S."/>
            <person name="Banfield J.F."/>
        </authorList>
    </citation>
    <scope>NUCLEOTIDE SEQUENCE [LARGE SCALE GENOMIC DNA]</scope>
</reference>
<dbReference type="Gene3D" id="1.20.1110.10">
    <property type="entry name" value="Calcium-transporting ATPase, transmembrane domain"/>
    <property type="match status" value="1"/>
</dbReference>
<dbReference type="Pfam" id="PF00689">
    <property type="entry name" value="Cation_ATPase_C"/>
    <property type="match status" value="1"/>
</dbReference>
<dbReference type="Pfam" id="PF00690">
    <property type="entry name" value="Cation_ATPase_N"/>
    <property type="match status" value="1"/>
</dbReference>
<proteinExistence type="inferred from homology"/>
<dbReference type="SFLD" id="SFLDS00003">
    <property type="entry name" value="Haloacid_Dehalogenase"/>
    <property type="match status" value="1"/>
</dbReference>
<dbReference type="InterPro" id="IPR023298">
    <property type="entry name" value="ATPase_P-typ_TM_dom_sf"/>
</dbReference>
<feature type="transmembrane region" description="Helical" evidence="9">
    <location>
        <begin position="887"/>
        <end position="907"/>
    </location>
</feature>
<dbReference type="GO" id="GO:0005524">
    <property type="term" value="F:ATP binding"/>
    <property type="evidence" value="ECO:0007669"/>
    <property type="project" value="UniProtKB-KW"/>
</dbReference>
<dbReference type="GO" id="GO:0005391">
    <property type="term" value="F:P-type sodium:potassium-exchanging transporter activity"/>
    <property type="evidence" value="ECO:0007669"/>
    <property type="project" value="TreeGrafter"/>
</dbReference>
<dbReference type="PANTHER" id="PTHR43294:SF20">
    <property type="entry name" value="P-TYPE ATPASE"/>
    <property type="match status" value="1"/>
</dbReference>
<dbReference type="PRINTS" id="PR00120">
    <property type="entry name" value="HATPASE"/>
</dbReference>
<dbReference type="Pfam" id="PF13246">
    <property type="entry name" value="Cation_ATPase"/>
    <property type="match status" value="1"/>
</dbReference>
<dbReference type="AlphaFoldDB" id="A0A1G2DGI3"/>
<name>A0A1G2DGI3_9BACT</name>
<feature type="transmembrane region" description="Helical" evidence="9">
    <location>
        <begin position="92"/>
        <end position="108"/>
    </location>
</feature>
<dbReference type="Gene3D" id="3.40.50.1000">
    <property type="entry name" value="HAD superfamily/HAD-like"/>
    <property type="match status" value="1"/>
</dbReference>
<dbReference type="PRINTS" id="PR00119">
    <property type="entry name" value="CATATPASE"/>
</dbReference>
<dbReference type="InterPro" id="IPR044492">
    <property type="entry name" value="P_typ_ATPase_HD_dom"/>
</dbReference>
<dbReference type="Pfam" id="PF00122">
    <property type="entry name" value="E1-E2_ATPase"/>
    <property type="match status" value="1"/>
</dbReference>
<feature type="transmembrane region" description="Helical" evidence="9">
    <location>
        <begin position="66"/>
        <end position="86"/>
    </location>
</feature>
<keyword evidence="8 9" id="KW-0472">Membrane</keyword>
<dbReference type="InterPro" id="IPR036412">
    <property type="entry name" value="HAD-like_sf"/>
</dbReference>
<dbReference type="InterPro" id="IPR008250">
    <property type="entry name" value="ATPase_P-typ_transduc_dom_A_sf"/>
</dbReference>
<dbReference type="InterPro" id="IPR001757">
    <property type="entry name" value="P_typ_ATPase"/>
</dbReference>
<evidence type="ECO:0000256" key="5">
    <source>
        <dbReference type="ARBA" id="ARBA00022840"/>
    </source>
</evidence>
<dbReference type="PROSITE" id="PS00154">
    <property type="entry name" value="ATPASE_E1_E2"/>
    <property type="match status" value="1"/>
</dbReference>
<dbReference type="SFLD" id="SFLDF00027">
    <property type="entry name" value="p-type_atpase"/>
    <property type="match status" value="1"/>
</dbReference>
<dbReference type="GO" id="GO:0036376">
    <property type="term" value="P:sodium ion export across plasma membrane"/>
    <property type="evidence" value="ECO:0007669"/>
    <property type="project" value="TreeGrafter"/>
</dbReference>
<protein>
    <recommendedName>
        <fullName evidence="10">Cation-transporting P-type ATPase N-terminal domain-containing protein</fullName>
    </recommendedName>
</protein>
<comment type="subcellular location">
    <subcellularLocation>
        <location evidence="1">Membrane</location>
        <topology evidence="1">Multi-pass membrane protein</topology>
    </subcellularLocation>
</comment>
<dbReference type="GO" id="GO:1990573">
    <property type="term" value="P:potassium ion import across plasma membrane"/>
    <property type="evidence" value="ECO:0007669"/>
    <property type="project" value="TreeGrafter"/>
</dbReference>
<sequence length="913" mass="98681">MSTTPHSGIPATKEWHRLPSQEVATALGTNPLRGLTGNEARVRLSRHGPNVLSERGRKSLIERITLELKSPLAFILLLAGIVTSVLGEYVDSTVIFLALVINVAISLYQEGRADHAFGLLRDAQERFAVVIRDGEKQRVPACDIVKGDVLVLEAGMSVCADARLLDVHNLEVNESPLTGEWLDVAKEEKTLDTALPPTERKNMVFMGTLVSGGSGRAVAVSTASDTVIGVIAQSLSGDTNVRTPLQENIARVARLLSFIVLGALVLIFFLGILRGEPLTELLLISIAIAVAAIPEGLPAAVTVILAIGMEAVLSRGGLVRNLLAAETLGGTTVILTDKTGTLTKAEMRVARVVTLGSLLIEEAAREQERKTHEAHGDERDILEFAALASDAFIEERGKKEEDPLNEKVVHGRPVERAVVMAALDSGLNQTELLANYPRIDFLPFESRYRTAFSLNHIRGLKGNRIYMTGAPEYILEKAEEVYMDGKAHAKSKEIEGRFKDVLKRYTNEGMRLIGVAFADAGATSLSRATGADGGVQFPAGLTFGGFIVLHDPLREDVPASIAMARHAGARVVMLTGDNPETARTIARDSGIWREGDKVLLGMDVERLSDDELCHALEKTSVFARMLPEHKLRLARVLSAKGEVVAMTGDGVNDAPALRAASIGIALGSGTEVAKEASDLVLLNNSFTIIVAAIEEGRRVVDNLRKIVAYLLSTSFGEIIVVSGALALGLPVPILPAQILWTNILSEGFMNFAFAFEPKEGDLMDRDPKHSGARNMLSRELTIFIGVVGVLLGLILLALNWFFVVYWSLPAPEARTLTFIALTLGTVLTSFAFKDLRSSILSIKFFSNWYLLGSTCFALTGLALALSFDPLANLLRLVPTDLGRAAPLLFASVCANIVVIEVAKYFLFERRVRA</sequence>
<evidence type="ECO:0000313" key="12">
    <source>
        <dbReference type="Proteomes" id="UP000178636"/>
    </source>
</evidence>